<dbReference type="AlphaFoldDB" id="A0A0P8C9Z4"/>
<dbReference type="EMBL" id="LKCM01000137">
    <property type="protein sequence ID" value="KPQ43606.1"/>
    <property type="molecule type" value="Genomic_DNA"/>
</dbReference>
<comment type="similarity">
    <text evidence="1">Belongs to the UPF0252 family.</text>
</comment>
<protein>
    <submittedName>
        <fullName evidence="4">Transglutaminase-like domain protein</fullName>
    </submittedName>
</protein>
<evidence type="ECO:0000313" key="5">
    <source>
        <dbReference type="Proteomes" id="UP000050360"/>
    </source>
</evidence>
<reference evidence="4 5" key="1">
    <citation type="submission" date="2015-09" db="EMBL/GenBank/DDBJ databases">
        <title>A metagenomics-based metabolic model of nitrate-dependent anaerobic oxidation of methane by Methanoperedens-like archaea.</title>
        <authorList>
            <person name="Arshad A."/>
            <person name="Speth D.R."/>
            <person name="De Graaf R.M."/>
            <person name="Op Den Camp H.J."/>
            <person name="Jetten M.S."/>
            <person name="Welte C.U."/>
        </authorList>
    </citation>
    <scope>NUCLEOTIDE SEQUENCE [LARGE SCALE GENOMIC DNA]</scope>
</reference>
<feature type="transmembrane region" description="Helical" evidence="2">
    <location>
        <begin position="122"/>
        <end position="141"/>
    </location>
</feature>
<evidence type="ECO:0000259" key="3">
    <source>
        <dbReference type="Pfam" id="PF04473"/>
    </source>
</evidence>
<dbReference type="Proteomes" id="UP000050360">
    <property type="component" value="Unassembled WGS sequence"/>
</dbReference>
<organism evidence="4 5">
    <name type="scientific">Candidatus Methanoperedens nitratireducens</name>
    <dbReference type="NCBI Taxonomy" id="1392998"/>
    <lineage>
        <taxon>Archaea</taxon>
        <taxon>Methanobacteriati</taxon>
        <taxon>Methanobacteriota</taxon>
        <taxon>Stenosarchaea group</taxon>
        <taxon>Methanomicrobia</taxon>
        <taxon>Methanosarcinales</taxon>
        <taxon>ANME-2 cluster</taxon>
        <taxon>Candidatus Methanoperedentaceae</taxon>
        <taxon>Candidatus Methanoperedens</taxon>
    </lineage>
</organism>
<dbReference type="Pfam" id="PF04473">
    <property type="entry name" value="DUF553"/>
    <property type="match status" value="1"/>
</dbReference>
<sequence length="277" mass="32482">MRCTFHIIKQMENIIMPLGKRIENFFVCKGHKIDHATYQFFLNTKRAPVPTSEDIKEAEDLAKKLKGNSSRDTLDNIIKYQNENIAYFNERAVCLDAFIYSIIFGLLVILSLVPAVSSQTLLIIYITFLIFCQLGIIMVTVDRFRKKMKWKKEKFHLKELIQSIIEASKYGIFQKDMPVKKILDWKLAICRDYARLTASLLRNLFPDSELYFIFMHDHVVAGIKINNEINVFDPHYDNPTPPTVLKLDEWLNKKELNVDAFASKKDSTLRFYYKHNK</sequence>
<keyword evidence="2" id="KW-0812">Transmembrane</keyword>
<keyword evidence="2" id="KW-0472">Membrane</keyword>
<feature type="domain" description="Transglutaminase-like" evidence="3">
    <location>
        <begin position="58"/>
        <end position="251"/>
    </location>
</feature>
<keyword evidence="2" id="KW-1133">Transmembrane helix</keyword>
<dbReference type="InterPro" id="IPR007562">
    <property type="entry name" value="Transglutaminase-like_domain"/>
</dbReference>
<feature type="transmembrane region" description="Helical" evidence="2">
    <location>
        <begin position="97"/>
        <end position="116"/>
    </location>
</feature>
<name>A0A0P8C9Z4_9EURY</name>
<comment type="caution">
    <text evidence="4">The sequence shown here is derived from an EMBL/GenBank/DDBJ whole genome shotgun (WGS) entry which is preliminary data.</text>
</comment>
<proteinExistence type="inferred from homology"/>
<evidence type="ECO:0000256" key="2">
    <source>
        <dbReference type="SAM" id="Phobius"/>
    </source>
</evidence>
<gene>
    <name evidence="4" type="ORF">MPEBLZ_01789</name>
</gene>
<evidence type="ECO:0000256" key="1">
    <source>
        <dbReference type="ARBA" id="ARBA00007458"/>
    </source>
</evidence>
<accession>A0A0P8C9Z4</accession>
<evidence type="ECO:0000313" key="4">
    <source>
        <dbReference type="EMBL" id="KPQ43606.1"/>
    </source>
</evidence>